<evidence type="ECO:0000313" key="3">
    <source>
        <dbReference type="Proteomes" id="UP000243819"/>
    </source>
</evidence>
<feature type="transmembrane region" description="Helical" evidence="1">
    <location>
        <begin position="145"/>
        <end position="166"/>
    </location>
</feature>
<dbReference type="OrthoDB" id="9832802at2"/>
<keyword evidence="1" id="KW-0812">Transmembrane</keyword>
<reference evidence="3" key="1">
    <citation type="submission" date="2016-10" db="EMBL/GenBank/DDBJ databases">
        <authorList>
            <person name="Varghese N."/>
            <person name="Submissions S."/>
        </authorList>
    </citation>
    <scope>NUCLEOTIDE SEQUENCE [LARGE SCALE GENOMIC DNA]</scope>
    <source>
        <strain evidence="3">DSM 13577</strain>
    </source>
</reference>
<protein>
    <recommendedName>
        <fullName evidence="4">Energy-coupling factor transport system substrate-specific component</fullName>
    </recommendedName>
</protein>
<organism evidence="2 3">
    <name type="scientific">Anaerobranca gottschalkii DSM 13577</name>
    <dbReference type="NCBI Taxonomy" id="1120990"/>
    <lineage>
        <taxon>Bacteria</taxon>
        <taxon>Bacillati</taxon>
        <taxon>Bacillota</taxon>
        <taxon>Clostridia</taxon>
        <taxon>Eubacteriales</taxon>
        <taxon>Proteinivoracaceae</taxon>
        <taxon>Anaerobranca</taxon>
    </lineage>
</organism>
<feature type="transmembrane region" description="Helical" evidence="1">
    <location>
        <begin position="112"/>
        <end position="133"/>
    </location>
</feature>
<feature type="transmembrane region" description="Helical" evidence="1">
    <location>
        <begin position="62"/>
        <end position="79"/>
    </location>
</feature>
<sequence>MGAKFTLQEIILAALTVAGVFTISYLLLPIMAMFPVFIYKPLLLTPIFSVLVFMLINNIPKVGILIIFSTILSGILFLLSPIMFFIPLTAGILVELLIWIVFRGYKNIKEKIVAASLYPALQIPVALIFAILLGGGEYRKVLANLWLVGVFTLLSFFFGAFILLSFKRLLNKKFIKI</sequence>
<evidence type="ECO:0000313" key="2">
    <source>
        <dbReference type="EMBL" id="SET07203.1"/>
    </source>
</evidence>
<keyword evidence="1" id="KW-1133">Transmembrane helix</keyword>
<feature type="transmembrane region" description="Helical" evidence="1">
    <location>
        <begin position="12"/>
        <end position="31"/>
    </location>
</feature>
<keyword evidence="1" id="KW-0472">Membrane</keyword>
<keyword evidence="3" id="KW-1185">Reference proteome</keyword>
<feature type="transmembrane region" description="Helical" evidence="1">
    <location>
        <begin position="37"/>
        <end position="55"/>
    </location>
</feature>
<evidence type="ECO:0000256" key="1">
    <source>
        <dbReference type="SAM" id="Phobius"/>
    </source>
</evidence>
<evidence type="ECO:0008006" key="4">
    <source>
        <dbReference type="Google" id="ProtNLM"/>
    </source>
</evidence>
<feature type="transmembrane region" description="Helical" evidence="1">
    <location>
        <begin position="85"/>
        <end position="105"/>
    </location>
</feature>
<dbReference type="AlphaFoldDB" id="A0A1I0BJV4"/>
<dbReference type="Proteomes" id="UP000243819">
    <property type="component" value="Unassembled WGS sequence"/>
</dbReference>
<dbReference type="RefSeq" id="WP_091351169.1">
    <property type="nucleotide sequence ID" value="NZ_FOIF01000042.1"/>
</dbReference>
<gene>
    <name evidence="2" type="ORF">SAMN03080614_10423</name>
</gene>
<proteinExistence type="predicted"/>
<accession>A0A1I0BJV4</accession>
<dbReference type="EMBL" id="FOIF01000042">
    <property type="protein sequence ID" value="SET07203.1"/>
    <property type="molecule type" value="Genomic_DNA"/>
</dbReference>
<name>A0A1I0BJV4_9FIRM</name>